<evidence type="ECO:0000256" key="1">
    <source>
        <dbReference type="ARBA" id="ARBA00022679"/>
    </source>
</evidence>
<dbReference type="RefSeq" id="WP_324276035.1">
    <property type="nucleotide sequence ID" value="NZ_CP141261.1"/>
</dbReference>
<keyword evidence="3" id="KW-1133">Transmembrane helix</keyword>
<evidence type="ECO:0000313" key="5">
    <source>
        <dbReference type="Proteomes" id="UP001324287"/>
    </source>
</evidence>
<name>A0ABZ1B1L5_9ACTN</name>
<evidence type="ECO:0000256" key="2">
    <source>
        <dbReference type="RuleBase" id="RU003750"/>
    </source>
</evidence>
<keyword evidence="1 2" id="KW-0808">Transferase</keyword>
<dbReference type="Gene3D" id="1.20.120.1760">
    <property type="match status" value="1"/>
</dbReference>
<reference evidence="4 5" key="1">
    <citation type="submission" date="2023-12" db="EMBL/GenBank/DDBJ databases">
        <title>Blastococcus brunescens sp. nov., an actonobacterium isolated from sandstone collected in sahara desert.</title>
        <authorList>
            <person name="Gtari M."/>
            <person name="Ghodhbane F."/>
        </authorList>
    </citation>
    <scope>NUCLEOTIDE SEQUENCE [LARGE SCALE GENOMIC DNA]</scope>
    <source>
        <strain evidence="4 5">BMG 8361</strain>
    </source>
</reference>
<feature type="transmembrane region" description="Helical" evidence="3">
    <location>
        <begin position="76"/>
        <end position="101"/>
    </location>
</feature>
<dbReference type="EMBL" id="CP141261">
    <property type="protein sequence ID" value="WRL64710.1"/>
    <property type="molecule type" value="Genomic_DNA"/>
</dbReference>
<accession>A0ABZ1B1L5</accession>
<feature type="transmembrane region" description="Helical" evidence="3">
    <location>
        <begin position="48"/>
        <end position="70"/>
    </location>
</feature>
<dbReference type="InterPro" id="IPR000462">
    <property type="entry name" value="CDP-OH_P_trans"/>
</dbReference>
<protein>
    <submittedName>
        <fullName evidence="4">CDP-alcohol phosphatidyltransferase family protein</fullName>
    </submittedName>
</protein>
<dbReference type="Proteomes" id="UP001324287">
    <property type="component" value="Chromosome"/>
</dbReference>
<comment type="similarity">
    <text evidence="2">Belongs to the CDP-alcohol phosphatidyltransferase class-I family.</text>
</comment>
<keyword evidence="3" id="KW-0472">Membrane</keyword>
<keyword evidence="3" id="KW-0812">Transmembrane</keyword>
<proteinExistence type="inferred from homology"/>
<dbReference type="InterPro" id="IPR043130">
    <property type="entry name" value="CDP-OH_PTrfase_TM_dom"/>
</dbReference>
<feature type="transmembrane region" description="Helical" evidence="3">
    <location>
        <begin position="225"/>
        <end position="246"/>
    </location>
</feature>
<gene>
    <name evidence="4" type="ORF">U6N30_02715</name>
</gene>
<keyword evidence="5" id="KW-1185">Reference proteome</keyword>
<dbReference type="Pfam" id="PF01066">
    <property type="entry name" value="CDP-OH_P_transf"/>
    <property type="match status" value="1"/>
</dbReference>
<evidence type="ECO:0000313" key="4">
    <source>
        <dbReference type="EMBL" id="WRL64710.1"/>
    </source>
</evidence>
<evidence type="ECO:0000256" key="3">
    <source>
        <dbReference type="SAM" id="Phobius"/>
    </source>
</evidence>
<organism evidence="4 5">
    <name type="scientific">Blastococcus brunescens</name>
    <dbReference type="NCBI Taxonomy" id="1564165"/>
    <lineage>
        <taxon>Bacteria</taxon>
        <taxon>Bacillati</taxon>
        <taxon>Actinomycetota</taxon>
        <taxon>Actinomycetes</taxon>
        <taxon>Geodermatophilales</taxon>
        <taxon>Geodermatophilaceae</taxon>
        <taxon>Blastococcus</taxon>
    </lineage>
</organism>
<dbReference type="PROSITE" id="PS00379">
    <property type="entry name" value="CDP_ALCOHOL_P_TRANSF"/>
    <property type="match status" value="1"/>
</dbReference>
<dbReference type="InterPro" id="IPR048254">
    <property type="entry name" value="CDP_ALCOHOL_P_TRANSF_CS"/>
</dbReference>
<sequence>MTGGTDVRTVRSADETLAATLERLRGAQKGSAGAPAYSRFVNRRLGRLLAALAFHAGLTPNAVTGISAAFTATGLALLVLAAPSWGTGLAIAGCLVLGYAFDAADGQLARLRGGGSPAGEWLDHMVDAVKASGLHLAVLVGFYRFEVVDHGAWLLVPIGYCLVDAVTYFATMLNEALRAQHGAPTRAQPTARPAGVGRSLLTLPTDYGLLACVFVLYGAPSLFVPVYGVLFLAAAAFLALAAVKWFHEMGRLAR</sequence>